<feature type="non-terminal residue" evidence="2">
    <location>
        <position position="1"/>
    </location>
</feature>
<dbReference type="AlphaFoldDB" id="A0A7L1Y6G4"/>
<feature type="region of interest" description="Disordered" evidence="1">
    <location>
        <begin position="89"/>
        <end position="126"/>
    </location>
</feature>
<dbReference type="Pfam" id="PF15073">
    <property type="entry name" value="SPATA48"/>
    <property type="match status" value="1"/>
</dbReference>
<dbReference type="InterPro" id="IPR027867">
    <property type="entry name" value="SPATA48"/>
</dbReference>
<accession>A0A7L1Y6G4</accession>
<evidence type="ECO:0000313" key="2">
    <source>
        <dbReference type="EMBL" id="NXP18081.1"/>
    </source>
</evidence>
<feature type="compositionally biased region" description="Polar residues" evidence="1">
    <location>
        <begin position="116"/>
        <end position="126"/>
    </location>
</feature>
<sequence length="322" mass="36005">HPSLLKKMCMPVVRGLESNNGSDNFEEEYSNSFLKFYLLTPPVGVNYPLIPHQIVVPLVGSCLGFVSPTADAEQQPSVGRTIECLVDYSDTSGPHPRRESPARPQEETSPDRQWKSGKSQTQGQTLKQIRSSINFSRKVVCVLPNTVLAFMNISICFLNTSLKFQPSTSRAYEKVPWDNMLPPKIQPSESTREMLANPVSQCFTKRRYNPEPEISQVTKRKRDDILLSYFHFFQAPCLHICSRAVICYVLGCAGAIYFEDIDNADVDLIPLNHLQTSKSHHTSPAYTPNIPGYTGKVHWSATHPANSNLPSTTPSVIARMHG</sequence>
<feature type="compositionally biased region" description="Basic and acidic residues" evidence="1">
    <location>
        <begin position="96"/>
        <end position="114"/>
    </location>
</feature>
<evidence type="ECO:0000256" key="1">
    <source>
        <dbReference type="SAM" id="MobiDB-lite"/>
    </source>
</evidence>
<protein>
    <submittedName>
        <fullName evidence="2">SPT48 protein</fullName>
    </submittedName>
</protein>
<gene>
    <name evidence="2" type="primary">Spata48</name>
    <name evidence="2" type="ORF">SCYSUP_R07285</name>
</gene>
<feature type="non-terminal residue" evidence="2">
    <location>
        <position position="322"/>
    </location>
</feature>
<dbReference type="PANTHER" id="PTHR34759">
    <property type="entry name" value="SPERMATOGENESIS-ASSOCIATED PROTEIN 48"/>
    <property type="match status" value="1"/>
</dbReference>
<dbReference type="PANTHER" id="PTHR34759:SF1">
    <property type="entry name" value="SPERMATOGENESIS-ASSOCIATED PROTEIN 48"/>
    <property type="match status" value="1"/>
</dbReference>
<proteinExistence type="predicted"/>
<organism evidence="2 3">
    <name type="scientific">Scytalopus superciliaris</name>
    <dbReference type="NCBI Taxonomy" id="312124"/>
    <lineage>
        <taxon>Eukaryota</taxon>
        <taxon>Metazoa</taxon>
        <taxon>Chordata</taxon>
        <taxon>Craniata</taxon>
        <taxon>Vertebrata</taxon>
        <taxon>Euteleostomi</taxon>
        <taxon>Archelosauria</taxon>
        <taxon>Archosauria</taxon>
        <taxon>Dinosauria</taxon>
        <taxon>Saurischia</taxon>
        <taxon>Theropoda</taxon>
        <taxon>Coelurosauria</taxon>
        <taxon>Aves</taxon>
        <taxon>Neognathae</taxon>
        <taxon>Neoaves</taxon>
        <taxon>Telluraves</taxon>
        <taxon>Australaves</taxon>
        <taxon>Passeriformes</taxon>
        <taxon>Rhinocryptidae</taxon>
        <taxon>Scytalopus</taxon>
    </lineage>
</organism>
<evidence type="ECO:0000313" key="3">
    <source>
        <dbReference type="Proteomes" id="UP000580825"/>
    </source>
</evidence>
<dbReference type="Proteomes" id="UP000580825">
    <property type="component" value="Unassembled WGS sequence"/>
</dbReference>
<dbReference type="EMBL" id="VXBX01001498">
    <property type="protein sequence ID" value="NXP18081.1"/>
    <property type="molecule type" value="Genomic_DNA"/>
</dbReference>
<keyword evidence="3" id="KW-1185">Reference proteome</keyword>
<comment type="caution">
    <text evidence="2">The sequence shown here is derived from an EMBL/GenBank/DDBJ whole genome shotgun (WGS) entry which is preliminary data.</text>
</comment>
<name>A0A7L1Y6G4_9PASS</name>
<reference evidence="2 3" key="1">
    <citation type="submission" date="2019-09" db="EMBL/GenBank/DDBJ databases">
        <title>Bird 10,000 Genomes (B10K) Project - Family phase.</title>
        <authorList>
            <person name="Zhang G."/>
        </authorList>
    </citation>
    <scope>NUCLEOTIDE SEQUENCE [LARGE SCALE GENOMIC DNA]</scope>
    <source>
        <strain evidence="2">B10K-DU-002-46</strain>
        <tissue evidence="2">Muscle</tissue>
    </source>
</reference>